<dbReference type="PROSITE" id="PS51747">
    <property type="entry name" value="CYT_DCMP_DEAMINASES_2"/>
    <property type="match status" value="1"/>
</dbReference>
<proteinExistence type="inferred from homology"/>
<dbReference type="InterPro" id="IPR016192">
    <property type="entry name" value="APOBEC/CMP_deaminase_Zn-bd"/>
</dbReference>
<keyword evidence="6 14" id="KW-0479">Metal-binding</keyword>
<organism evidence="17 18">
    <name type="scientific">Sulfobacillus harzensis</name>
    <dbReference type="NCBI Taxonomy" id="2729629"/>
    <lineage>
        <taxon>Bacteria</taxon>
        <taxon>Bacillati</taxon>
        <taxon>Bacillota</taxon>
        <taxon>Clostridia</taxon>
        <taxon>Eubacteriales</taxon>
        <taxon>Clostridiales Family XVII. Incertae Sedis</taxon>
        <taxon>Sulfobacillus</taxon>
    </lineage>
</organism>
<dbReference type="Pfam" id="PF00383">
    <property type="entry name" value="dCMP_cyt_deam_1"/>
    <property type="match status" value="1"/>
</dbReference>
<evidence type="ECO:0000256" key="6">
    <source>
        <dbReference type="ARBA" id="ARBA00022723"/>
    </source>
</evidence>
<evidence type="ECO:0000313" key="18">
    <source>
        <dbReference type="Proteomes" id="UP000533476"/>
    </source>
</evidence>
<dbReference type="GO" id="GO:0004126">
    <property type="term" value="F:cytidine deaminase activity"/>
    <property type="evidence" value="ECO:0007669"/>
    <property type="project" value="UniProtKB-UniRule"/>
</dbReference>
<comment type="similarity">
    <text evidence="3 15">Belongs to the cytidine and deoxycytidylate deaminase family.</text>
</comment>
<dbReference type="CDD" id="cd01283">
    <property type="entry name" value="cytidine_deaminase"/>
    <property type="match status" value="1"/>
</dbReference>
<keyword evidence="7 15" id="KW-0378">Hydrolase</keyword>
<dbReference type="GO" id="GO:0008270">
    <property type="term" value="F:zinc ion binding"/>
    <property type="evidence" value="ECO:0007669"/>
    <property type="project" value="UniProtKB-UniRule"/>
</dbReference>
<dbReference type="PANTHER" id="PTHR11644">
    <property type="entry name" value="CYTIDINE DEAMINASE"/>
    <property type="match status" value="1"/>
</dbReference>
<comment type="catalytic activity">
    <reaction evidence="10 15">
        <text>2'-deoxycytidine + H2O + H(+) = 2'-deoxyuridine + NH4(+)</text>
        <dbReference type="Rhea" id="RHEA:13433"/>
        <dbReference type="ChEBI" id="CHEBI:15377"/>
        <dbReference type="ChEBI" id="CHEBI:15378"/>
        <dbReference type="ChEBI" id="CHEBI:15698"/>
        <dbReference type="ChEBI" id="CHEBI:16450"/>
        <dbReference type="ChEBI" id="CHEBI:28938"/>
        <dbReference type="EC" id="3.5.4.5"/>
    </reaction>
</comment>
<evidence type="ECO:0000256" key="3">
    <source>
        <dbReference type="ARBA" id="ARBA00006576"/>
    </source>
</evidence>
<feature type="domain" description="CMP/dCMP-type deaminase" evidence="16">
    <location>
        <begin position="1"/>
        <end position="127"/>
    </location>
</feature>
<feature type="binding site" evidence="13">
    <location>
        <begin position="41"/>
        <end position="47"/>
    </location>
    <ligand>
        <name>substrate</name>
    </ligand>
</feature>
<dbReference type="NCBIfam" id="TIGR01354">
    <property type="entry name" value="cyt_deam_tetra"/>
    <property type="match status" value="1"/>
</dbReference>
<keyword evidence="18" id="KW-1185">Reference proteome</keyword>
<evidence type="ECO:0000256" key="12">
    <source>
        <dbReference type="PIRSR" id="PIRSR606262-1"/>
    </source>
</evidence>
<comment type="function">
    <text evidence="2 15">This enzyme scavenges exogenous and endogenous cytidine and 2'-deoxycytidine for UMP synthesis.</text>
</comment>
<evidence type="ECO:0000256" key="1">
    <source>
        <dbReference type="ARBA" id="ARBA00001947"/>
    </source>
</evidence>
<name>A0A7Y0L485_9FIRM</name>
<evidence type="ECO:0000256" key="4">
    <source>
        <dbReference type="ARBA" id="ARBA00012783"/>
    </source>
</evidence>
<feature type="binding site" evidence="14">
    <location>
        <position position="88"/>
    </location>
    <ligand>
        <name>Zn(2+)</name>
        <dbReference type="ChEBI" id="CHEBI:29105"/>
        <note>catalytic</note>
    </ligand>
</feature>
<dbReference type="RefSeq" id="WP_169099895.1">
    <property type="nucleotide sequence ID" value="NZ_JABBVZ010000037.1"/>
</dbReference>
<dbReference type="GO" id="GO:0072527">
    <property type="term" value="P:pyrimidine-containing compound metabolic process"/>
    <property type="evidence" value="ECO:0007669"/>
    <property type="project" value="UniProtKB-ARBA"/>
</dbReference>
<protein>
    <recommendedName>
        <fullName evidence="5 15">Cytidine deaminase</fullName>
        <ecNumber evidence="4 15">3.5.4.5</ecNumber>
    </recommendedName>
    <alternativeName>
        <fullName evidence="9 15">Cytidine aminohydrolase</fullName>
    </alternativeName>
</protein>
<comment type="caution">
    <text evidence="17">The sequence shown here is derived from an EMBL/GenBank/DDBJ whole genome shotgun (WGS) entry which is preliminary data.</text>
</comment>
<evidence type="ECO:0000256" key="5">
    <source>
        <dbReference type="ARBA" id="ARBA00018266"/>
    </source>
</evidence>
<dbReference type="GO" id="GO:0055086">
    <property type="term" value="P:nucleobase-containing small molecule metabolic process"/>
    <property type="evidence" value="ECO:0007669"/>
    <property type="project" value="UniProtKB-ARBA"/>
</dbReference>
<evidence type="ECO:0000256" key="8">
    <source>
        <dbReference type="ARBA" id="ARBA00022833"/>
    </source>
</evidence>
<dbReference type="InterPro" id="IPR002125">
    <property type="entry name" value="CMP_dCMP_dom"/>
</dbReference>
<evidence type="ECO:0000256" key="10">
    <source>
        <dbReference type="ARBA" id="ARBA00049252"/>
    </source>
</evidence>
<dbReference type="SUPFAM" id="SSF53927">
    <property type="entry name" value="Cytidine deaminase-like"/>
    <property type="match status" value="1"/>
</dbReference>
<sequence length="133" mass="14113">MDEELLTAALEAQQNAYAPYSGFAVGAALLTADGQIITGCNVENASYPLACCAERNAVYRAVAQGHRQFVRILVVGPGPALISPCGGCRQVLAEFGDLDVVMAERTGTQEPKVVPLHDLLPMAFDRKDLSHGV</sequence>
<dbReference type="PANTHER" id="PTHR11644:SF2">
    <property type="entry name" value="CYTIDINE DEAMINASE"/>
    <property type="match status" value="1"/>
</dbReference>
<evidence type="ECO:0000256" key="11">
    <source>
        <dbReference type="ARBA" id="ARBA00049558"/>
    </source>
</evidence>
<dbReference type="Gene3D" id="3.40.140.10">
    <property type="entry name" value="Cytidine Deaminase, domain 2"/>
    <property type="match status" value="1"/>
</dbReference>
<evidence type="ECO:0000256" key="14">
    <source>
        <dbReference type="PIRSR" id="PIRSR606262-3"/>
    </source>
</evidence>
<comment type="catalytic activity">
    <reaction evidence="11 15">
        <text>cytidine + H2O + H(+) = uridine + NH4(+)</text>
        <dbReference type="Rhea" id="RHEA:16069"/>
        <dbReference type="ChEBI" id="CHEBI:15377"/>
        <dbReference type="ChEBI" id="CHEBI:15378"/>
        <dbReference type="ChEBI" id="CHEBI:16704"/>
        <dbReference type="ChEBI" id="CHEBI:17562"/>
        <dbReference type="ChEBI" id="CHEBI:28938"/>
        <dbReference type="EC" id="3.5.4.5"/>
    </reaction>
</comment>
<dbReference type="AlphaFoldDB" id="A0A7Y0L485"/>
<dbReference type="Proteomes" id="UP000533476">
    <property type="component" value="Unassembled WGS sequence"/>
</dbReference>
<evidence type="ECO:0000313" key="17">
    <source>
        <dbReference type="EMBL" id="NMP23018.1"/>
    </source>
</evidence>
<feature type="binding site" evidence="14">
    <location>
        <position position="52"/>
    </location>
    <ligand>
        <name>Zn(2+)</name>
        <dbReference type="ChEBI" id="CHEBI:29105"/>
        <note>catalytic</note>
    </ligand>
</feature>
<comment type="cofactor">
    <cofactor evidence="1 14 15">
        <name>Zn(2+)</name>
        <dbReference type="ChEBI" id="CHEBI:29105"/>
    </cofactor>
</comment>
<dbReference type="NCBIfam" id="NF004064">
    <property type="entry name" value="PRK05578.1"/>
    <property type="match status" value="1"/>
</dbReference>
<evidence type="ECO:0000256" key="15">
    <source>
        <dbReference type="RuleBase" id="RU364006"/>
    </source>
</evidence>
<accession>A0A7Y0L485</accession>
<dbReference type="GO" id="GO:0005829">
    <property type="term" value="C:cytosol"/>
    <property type="evidence" value="ECO:0007669"/>
    <property type="project" value="TreeGrafter"/>
</dbReference>
<dbReference type="EMBL" id="JABBVZ010000037">
    <property type="protein sequence ID" value="NMP23018.1"/>
    <property type="molecule type" value="Genomic_DNA"/>
</dbReference>
<evidence type="ECO:0000256" key="7">
    <source>
        <dbReference type="ARBA" id="ARBA00022801"/>
    </source>
</evidence>
<feature type="active site" description="Proton donor" evidence="12">
    <location>
        <position position="54"/>
    </location>
</feature>
<dbReference type="InterPro" id="IPR050202">
    <property type="entry name" value="Cyt/Deoxycyt_deaminase"/>
</dbReference>
<keyword evidence="8 14" id="KW-0862">Zinc</keyword>
<dbReference type="FunFam" id="3.40.140.10:FF:000008">
    <property type="entry name" value="Cytidine deaminase"/>
    <property type="match status" value="1"/>
</dbReference>
<dbReference type="GO" id="GO:0042802">
    <property type="term" value="F:identical protein binding"/>
    <property type="evidence" value="ECO:0007669"/>
    <property type="project" value="UniProtKB-ARBA"/>
</dbReference>
<evidence type="ECO:0000256" key="13">
    <source>
        <dbReference type="PIRSR" id="PIRSR606262-2"/>
    </source>
</evidence>
<evidence type="ECO:0000259" key="16">
    <source>
        <dbReference type="PROSITE" id="PS51747"/>
    </source>
</evidence>
<evidence type="ECO:0000256" key="9">
    <source>
        <dbReference type="ARBA" id="ARBA00032005"/>
    </source>
</evidence>
<evidence type="ECO:0000256" key="2">
    <source>
        <dbReference type="ARBA" id="ARBA00003949"/>
    </source>
</evidence>
<dbReference type="EC" id="3.5.4.5" evidence="4 15"/>
<gene>
    <name evidence="17" type="ORF">HIJ39_11730</name>
</gene>
<feature type="binding site" evidence="14">
    <location>
        <position position="85"/>
    </location>
    <ligand>
        <name>Zn(2+)</name>
        <dbReference type="ChEBI" id="CHEBI:29105"/>
        <note>catalytic</note>
    </ligand>
</feature>
<dbReference type="PROSITE" id="PS00903">
    <property type="entry name" value="CYT_DCMP_DEAMINASES_1"/>
    <property type="match status" value="1"/>
</dbReference>
<reference evidence="17 18" key="1">
    <citation type="submission" date="2020-04" db="EMBL/GenBank/DDBJ databases">
        <authorList>
            <person name="Zhang R."/>
            <person name="Schippers A."/>
        </authorList>
    </citation>
    <scope>NUCLEOTIDE SEQUENCE [LARGE SCALE GENOMIC DNA]</scope>
    <source>
        <strain evidence="17 18">DSM 109850</strain>
    </source>
</reference>
<dbReference type="InterPro" id="IPR016193">
    <property type="entry name" value="Cytidine_deaminase-like"/>
</dbReference>
<dbReference type="InterPro" id="IPR006262">
    <property type="entry name" value="Cyt_deam_tetra"/>
</dbReference>